<dbReference type="PRINTS" id="PR00056">
    <property type="entry name" value="HSFDOMAIN"/>
</dbReference>
<evidence type="ECO:0000256" key="2">
    <source>
        <dbReference type="ARBA" id="ARBA00023125"/>
    </source>
</evidence>
<dbReference type="InterPro" id="IPR036388">
    <property type="entry name" value="WH-like_DNA-bd_sf"/>
</dbReference>
<evidence type="ECO:0000313" key="7">
    <source>
        <dbReference type="EMBL" id="KAF2997550.1"/>
    </source>
</evidence>
<gene>
    <name evidence="7" type="ORF">E8E13_000335</name>
</gene>
<dbReference type="GO" id="GO:0043565">
    <property type="term" value="F:sequence-specific DNA binding"/>
    <property type="evidence" value="ECO:0007669"/>
    <property type="project" value="InterPro"/>
</dbReference>
<feature type="compositionally biased region" description="Polar residues" evidence="5">
    <location>
        <begin position="566"/>
        <end position="576"/>
    </location>
</feature>
<protein>
    <recommendedName>
        <fullName evidence="6">HSF-type DNA-binding domain-containing protein</fullName>
    </recommendedName>
</protein>
<keyword evidence="3" id="KW-0539">Nucleus</keyword>
<feature type="domain" description="HSF-type DNA-binding" evidence="6">
    <location>
        <begin position="158"/>
        <end position="182"/>
    </location>
</feature>
<evidence type="ECO:0000313" key="8">
    <source>
        <dbReference type="Proteomes" id="UP000801428"/>
    </source>
</evidence>
<evidence type="ECO:0000256" key="4">
    <source>
        <dbReference type="RuleBase" id="RU004020"/>
    </source>
</evidence>
<dbReference type="PANTHER" id="PTHR10015:SF396">
    <property type="entry name" value="FLOCCULATION SUPPRESSION PROTEIN"/>
    <property type="match status" value="1"/>
</dbReference>
<dbReference type="InterPro" id="IPR000232">
    <property type="entry name" value="HSF_DNA-bd"/>
</dbReference>
<feature type="compositionally biased region" description="Low complexity" evidence="5">
    <location>
        <begin position="23"/>
        <end position="34"/>
    </location>
</feature>
<feature type="compositionally biased region" description="Polar residues" evidence="5">
    <location>
        <begin position="481"/>
        <end position="497"/>
    </location>
</feature>
<dbReference type="OrthoDB" id="60033at2759"/>
<feature type="compositionally biased region" description="Basic and acidic residues" evidence="5">
    <location>
        <begin position="367"/>
        <end position="377"/>
    </location>
</feature>
<dbReference type="Proteomes" id="UP000801428">
    <property type="component" value="Unassembled WGS sequence"/>
</dbReference>
<evidence type="ECO:0000256" key="3">
    <source>
        <dbReference type="ARBA" id="ARBA00023242"/>
    </source>
</evidence>
<dbReference type="Gene3D" id="1.10.10.10">
    <property type="entry name" value="Winged helix-like DNA-binding domain superfamily/Winged helix DNA-binding domain"/>
    <property type="match status" value="1"/>
</dbReference>
<dbReference type="GO" id="GO:0003700">
    <property type="term" value="F:DNA-binding transcription factor activity"/>
    <property type="evidence" value="ECO:0007669"/>
    <property type="project" value="InterPro"/>
</dbReference>
<feature type="region of interest" description="Disordered" evidence="5">
    <location>
        <begin position="342"/>
        <end position="457"/>
    </location>
</feature>
<dbReference type="PANTHER" id="PTHR10015">
    <property type="entry name" value="HEAT SHOCK TRANSCRIPTION FACTOR"/>
    <property type="match status" value="1"/>
</dbReference>
<dbReference type="FunFam" id="1.10.10.10:FF:000229">
    <property type="entry name" value="HSF-type DNA-binding domain protein"/>
    <property type="match status" value="1"/>
</dbReference>
<keyword evidence="8" id="KW-1185">Reference proteome</keyword>
<feature type="compositionally biased region" description="Pro residues" evidence="5">
    <location>
        <begin position="422"/>
        <end position="436"/>
    </location>
</feature>
<feature type="region of interest" description="Disordered" evidence="5">
    <location>
        <begin position="1"/>
        <end position="105"/>
    </location>
</feature>
<reference evidence="7" key="1">
    <citation type="submission" date="2019-04" db="EMBL/GenBank/DDBJ databases">
        <title>Sequencing of skin fungus with MAO and IRED activity.</title>
        <authorList>
            <person name="Marsaioli A.J."/>
            <person name="Bonatto J.M.C."/>
            <person name="Reis Junior O."/>
        </authorList>
    </citation>
    <scope>NUCLEOTIDE SEQUENCE</scope>
    <source>
        <strain evidence="7">30M1</strain>
    </source>
</reference>
<dbReference type="PROSITE" id="PS00434">
    <property type="entry name" value="HSF_DOMAIN"/>
    <property type="match status" value="1"/>
</dbReference>
<dbReference type="SMART" id="SM00415">
    <property type="entry name" value="HSF"/>
    <property type="match status" value="1"/>
</dbReference>
<dbReference type="GO" id="GO:0005634">
    <property type="term" value="C:nucleus"/>
    <property type="evidence" value="ECO:0007669"/>
    <property type="project" value="UniProtKB-SubCell"/>
</dbReference>
<comment type="subcellular location">
    <subcellularLocation>
        <location evidence="1">Nucleus</location>
    </subcellularLocation>
</comment>
<name>A0A9P4T8R0_CURKU</name>
<feature type="region of interest" description="Disordered" evidence="5">
    <location>
        <begin position="231"/>
        <end position="250"/>
    </location>
</feature>
<comment type="similarity">
    <text evidence="4">Belongs to the HSF family.</text>
</comment>
<dbReference type="SUPFAM" id="SSF46785">
    <property type="entry name" value="Winged helix' DNA-binding domain"/>
    <property type="match status" value="1"/>
</dbReference>
<keyword evidence="2" id="KW-0238">DNA-binding</keyword>
<comment type="caution">
    <text evidence="7">The sequence shown here is derived from an EMBL/GenBank/DDBJ whole genome shotgun (WGS) entry which is preliminary data.</text>
</comment>
<dbReference type="EMBL" id="SWKU01000022">
    <property type="protein sequence ID" value="KAF2997550.1"/>
    <property type="molecule type" value="Genomic_DNA"/>
</dbReference>
<dbReference type="Pfam" id="PF00447">
    <property type="entry name" value="HSF_DNA-bind"/>
    <property type="match status" value="1"/>
</dbReference>
<evidence type="ECO:0000256" key="5">
    <source>
        <dbReference type="SAM" id="MobiDB-lite"/>
    </source>
</evidence>
<dbReference type="AlphaFoldDB" id="A0A9P4T8R0"/>
<feature type="region of interest" description="Disordered" evidence="5">
    <location>
        <begin position="469"/>
        <end position="602"/>
    </location>
</feature>
<accession>A0A9P4T8R0</accession>
<feature type="compositionally biased region" description="Low complexity" evidence="5">
    <location>
        <begin position="74"/>
        <end position="105"/>
    </location>
</feature>
<evidence type="ECO:0000259" key="6">
    <source>
        <dbReference type="PROSITE" id="PS00434"/>
    </source>
</evidence>
<evidence type="ECO:0000256" key="1">
    <source>
        <dbReference type="ARBA" id="ARBA00004123"/>
    </source>
</evidence>
<dbReference type="InterPro" id="IPR036390">
    <property type="entry name" value="WH_DNA-bd_sf"/>
</dbReference>
<organism evidence="7 8">
    <name type="scientific">Curvularia kusanoi</name>
    <name type="common">Cochliobolus kusanoi</name>
    <dbReference type="NCBI Taxonomy" id="90978"/>
    <lineage>
        <taxon>Eukaryota</taxon>
        <taxon>Fungi</taxon>
        <taxon>Dikarya</taxon>
        <taxon>Ascomycota</taxon>
        <taxon>Pezizomycotina</taxon>
        <taxon>Dothideomycetes</taxon>
        <taxon>Pleosporomycetidae</taxon>
        <taxon>Pleosporales</taxon>
        <taxon>Pleosporineae</taxon>
        <taxon>Pleosporaceae</taxon>
        <taxon>Curvularia</taxon>
    </lineage>
</organism>
<proteinExistence type="inferred from homology"/>
<sequence>MASVAEARRSPFSGDHNPNMHRSIPILPSSSSSLAPPRDPMDITPSSSSAMGPPSLTAPSADRQHLAPSNQSTANGDSDSNHGNNTSNNSAPNGNGNGSSAPAVGAAAAAQQPKVVQTAFIHKLYNMLEDQSIQHLISWSSTNESFVMSPSSEFSKVLSSYFKHTNISSFVRQLNMYGFHKVSDVFHTGSPDSPLWEFKHGNGNFKRGDLVGLREIKRRASRHALIHRDSFSTPKLPAGPPPAQPVEQQMPDPVESRLNALEYNMHNMHSQIQRSEDTCAYLSQKAAVLMEGMMRCHQWNQELTHHIMDLVPDPEHTVHKNIANMQREINRYTDMLRSLDQPEEPTTARPYFMQLDNNGPPLSPRAMPHDQYPDSRRGSLAGLSRQTPVKPAVPAHLAISPRRYGSIGTGTYSPSSARPPAAHQPPPPPPPPPPSIQAPVGNGGNNVGSGASPPYNYFQRRHTSADIRTVGWQQPPPSAHSPYTSGQNSTQWPSSPHRTPIGGGDEQLRNALESYQLPRGPRGRTSRQGTPPDGPPSSSLNPDSGWTLPGARFPFKGFDTPGPPTRRSSMASNVHSLLNPAETAERADEDEPEDPRKRKRLQ</sequence>